<dbReference type="SUPFAM" id="SSF48264">
    <property type="entry name" value="Cytochrome P450"/>
    <property type="match status" value="1"/>
</dbReference>
<evidence type="ECO:0008006" key="3">
    <source>
        <dbReference type="Google" id="ProtNLM"/>
    </source>
</evidence>
<organism evidence="1 2">
    <name type="scientific">Mycena citricolor</name>
    <dbReference type="NCBI Taxonomy" id="2018698"/>
    <lineage>
        <taxon>Eukaryota</taxon>
        <taxon>Fungi</taxon>
        <taxon>Dikarya</taxon>
        <taxon>Basidiomycota</taxon>
        <taxon>Agaricomycotina</taxon>
        <taxon>Agaricomycetes</taxon>
        <taxon>Agaricomycetidae</taxon>
        <taxon>Agaricales</taxon>
        <taxon>Marasmiineae</taxon>
        <taxon>Mycenaceae</taxon>
        <taxon>Mycena</taxon>
    </lineage>
</organism>
<reference evidence="1" key="1">
    <citation type="submission" date="2023-11" db="EMBL/GenBank/DDBJ databases">
        <authorList>
            <person name="De Vega J J."/>
            <person name="De Vega J J."/>
        </authorList>
    </citation>
    <scope>NUCLEOTIDE SEQUENCE</scope>
</reference>
<protein>
    <recommendedName>
        <fullName evidence="3">Cytochrome P450</fullName>
    </recommendedName>
</protein>
<dbReference type="GO" id="GO:0005506">
    <property type="term" value="F:iron ion binding"/>
    <property type="evidence" value="ECO:0007669"/>
    <property type="project" value="InterPro"/>
</dbReference>
<dbReference type="EMBL" id="CAVNYO010000181">
    <property type="protein sequence ID" value="CAK5272030.1"/>
    <property type="molecule type" value="Genomic_DNA"/>
</dbReference>
<comment type="caution">
    <text evidence="1">The sequence shown here is derived from an EMBL/GenBank/DDBJ whole genome shotgun (WGS) entry which is preliminary data.</text>
</comment>
<dbReference type="GO" id="GO:0004497">
    <property type="term" value="F:monooxygenase activity"/>
    <property type="evidence" value="ECO:0007669"/>
    <property type="project" value="InterPro"/>
</dbReference>
<name>A0AAD2HC36_9AGAR</name>
<accession>A0AAD2HC36</accession>
<proteinExistence type="predicted"/>
<evidence type="ECO:0000313" key="1">
    <source>
        <dbReference type="EMBL" id="CAK5272030.1"/>
    </source>
</evidence>
<dbReference type="InterPro" id="IPR036396">
    <property type="entry name" value="Cyt_P450_sf"/>
</dbReference>
<gene>
    <name evidence="1" type="ORF">MYCIT1_LOCUS17529</name>
</gene>
<keyword evidence="2" id="KW-1185">Reference proteome</keyword>
<sequence>MAAAENDVIPLSGPIVTKSGECVTSIRVAKCTAVAAPLAFLNSALALWSPDAHRFDPGQWWLLQDAPGFPGSMHLAHGNRPRMCLGAGMSRVLIKVRLVLPPAAAII</sequence>
<dbReference type="AlphaFoldDB" id="A0AAD2HC36"/>
<evidence type="ECO:0000313" key="2">
    <source>
        <dbReference type="Proteomes" id="UP001295794"/>
    </source>
</evidence>
<dbReference type="Proteomes" id="UP001295794">
    <property type="component" value="Unassembled WGS sequence"/>
</dbReference>
<dbReference type="GO" id="GO:0020037">
    <property type="term" value="F:heme binding"/>
    <property type="evidence" value="ECO:0007669"/>
    <property type="project" value="InterPro"/>
</dbReference>
<dbReference type="Gene3D" id="1.10.630.10">
    <property type="entry name" value="Cytochrome P450"/>
    <property type="match status" value="1"/>
</dbReference>
<dbReference type="GO" id="GO:0016705">
    <property type="term" value="F:oxidoreductase activity, acting on paired donors, with incorporation or reduction of molecular oxygen"/>
    <property type="evidence" value="ECO:0007669"/>
    <property type="project" value="InterPro"/>
</dbReference>